<feature type="transmembrane region" description="Helical" evidence="12">
    <location>
        <begin position="154"/>
        <end position="175"/>
    </location>
</feature>
<dbReference type="EMBL" id="FXTU01000006">
    <property type="protein sequence ID" value="SMP28292.1"/>
    <property type="molecule type" value="Genomic_DNA"/>
</dbReference>
<evidence type="ECO:0000256" key="2">
    <source>
        <dbReference type="ARBA" id="ARBA00022448"/>
    </source>
</evidence>
<dbReference type="InterPro" id="IPR048634">
    <property type="entry name" value="SecD_SecF_C"/>
</dbReference>
<dbReference type="InterPro" id="IPR055344">
    <property type="entry name" value="SecD_SecF_C_bact"/>
</dbReference>
<dbReference type="RefSeq" id="WP_223248063.1">
    <property type="nucleotide sequence ID" value="NZ_FXTU01000006.1"/>
</dbReference>
<feature type="transmembrane region" description="Helical" evidence="12">
    <location>
        <begin position="236"/>
        <end position="254"/>
    </location>
</feature>
<comment type="subcellular location">
    <subcellularLocation>
        <location evidence="1 12">Cell membrane</location>
        <topology evidence="1 12">Multi-pass membrane protein</topology>
    </subcellularLocation>
</comment>
<keyword evidence="7 12" id="KW-0811">Translocation</keyword>
<dbReference type="Gene3D" id="1.20.1640.10">
    <property type="entry name" value="Multidrug efflux transporter AcrB transmembrane domain"/>
    <property type="match status" value="1"/>
</dbReference>
<evidence type="ECO:0000313" key="14">
    <source>
        <dbReference type="EMBL" id="SMP28292.1"/>
    </source>
</evidence>
<evidence type="ECO:0000256" key="4">
    <source>
        <dbReference type="ARBA" id="ARBA00022692"/>
    </source>
</evidence>
<dbReference type="HAMAP" id="MF_01464_B">
    <property type="entry name" value="SecF_B"/>
    <property type="match status" value="1"/>
</dbReference>
<keyword evidence="8 12" id="KW-0472">Membrane</keyword>
<keyword evidence="5 12" id="KW-0653">Protein transport</keyword>
<evidence type="ECO:0000256" key="12">
    <source>
        <dbReference type="HAMAP-Rule" id="MF_01464"/>
    </source>
</evidence>
<name>A0AA46AGH6_9BACL</name>
<comment type="caution">
    <text evidence="14">The sequence shown here is derived from an EMBL/GenBank/DDBJ whole genome shotgun (WGS) entry which is preliminary data.</text>
</comment>
<feature type="transmembrane region" description="Helical" evidence="12">
    <location>
        <begin position="260"/>
        <end position="284"/>
    </location>
</feature>
<evidence type="ECO:0000256" key="3">
    <source>
        <dbReference type="ARBA" id="ARBA00022475"/>
    </source>
</evidence>
<dbReference type="NCBIfam" id="TIGR00966">
    <property type="entry name" value="transloc_SecF"/>
    <property type="match status" value="1"/>
</dbReference>
<keyword evidence="15" id="KW-1185">Reference proteome</keyword>
<reference evidence="14" key="1">
    <citation type="submission" date="2017-05" db="EMBL/GenBank/DDBJ databases">
        <authorList>
            <person name="Varghese N."/>
            <person name="Submissions S."/>
        </authorList>
    </citation>
    <scope>NUCLEOTIDE SEQUENCE</scope>
    <source>
        <strain evidence="14">DSM 45262</strain>
    </source>
</reference>
<dbReference type="InterPro" id="IPR022646">
    <property type="entry name" value="SecD/SecF_CS"/>
</dbReference>
<sequence length="302" mass="33761">MTYKFDIIKHRKTYLLIALAVMAVCVVSLVWQGLNLGIDFKSGTRLDISLAPNAKIEKAREALEDMGYNNPNIRIGGTKNEIVIFRVDKSLSRQDIQKIKAKFQETFNLTPKVQEQRVDPIIGRELASNAIKATVIASLCIVVYVAFRFEWRFGVAAVIALVYDSLFTIGMFSLLRLEVDVVFIAAVLTIIGYSINDTIVIFDRIRENMETMKPKKWEDLAKVVNVSINQTLTRSINTVLTVAFAAFALWLLGGESIANFSLALLFGLISGAYSSIFVASPLWIGWKWKAMQKKNGEPVAAE</sequence>
<dbReference type="GO" id="GO:0065002">
    <property type="term" value="P:intracellular protein transmembrane transport"/>
    <property type="evidence" value="ECO:0007669"/>
    <property type="project" value="UniProtKB-UniRule"/>
</dbReference>
<evidence type="ECO:0000256" key="6">
    <source>
        <dbReference type="ARBA" id="ARBA00022989"/>
    </source>
</evidence>
<dbReference type="GO" id="GO:0043952">
    <property type="term" value="P:protein transport by the Sec complex"/>
    <property type="evidence" value="ECO:0007669"/>
    <property type="project" value="UniProtKB-UniRule"/>
</dbReference>
<dbReference type="InterPro" id="IPR022645">
    <property type="entry name" value="SecD/SecF_bac"/>
</dbReference>
<organism evidence="14 15">
    <name type="scientific">Laceyella tengchongensis</name>
    <dbReference type="NCBI Taxonomy" id="574699"/>
    <lineage>
        <taxon>Bacteria</taxon>
        <taxon>Bacillati</taxon>
        <taxon>Bacillota</taxon>
        <taxon>Bacilli</taxon>
        <taxon>Bacillales</taxon>
        <taxon>Thermoactinomycetaceae</taxon>
        <taxon>Laceyella</taxon>
    </lineage>
</organism>
<evidence type="ECO:0000256" key="5">
    <source>
        <dbReference type="ARBA" id="ARBA00022927"/>
    </source>
</evidence>
<dbReference type="PRINTS" id="PR01755">
    <property type="entry name" value="SECFTRNLCASE"/>
</dbReference>
<dbReference type="GO" id="GO:0005886">
    <property type="term" value="C:plasma membrane"/>
    <property type="evidence" value="ECO:0007669"/>
    <property type="project" value="UniProtKB-SubCell"/>
</dbReference>
<feature type="domain" description="Protein export membrane protein SecD/SecF C-terminal" evidence="13">
    <location>
        <begin position="99"/>
        <end position="287"/>
    </location>
</feature>
<keyword evidence="6 12" id="KW-1133">Transmembrane helix</keyword>
<evidence type="ECO:0000313" key="15">
    <source>
        <dbReference type="Proteomes" id="UP001157946"/>
    </source>
</evidence>
<keyword evidence="3 12" id="KW-1003">Cell membrane</keyword>
<comment type="similarity">
    <text evidence="11">In the N-terminal section; belongs to the SecD/SecF family. SecD subfamily.</text>
</comment>
<dbReference type="GO" id="GO:0015450">
    <property type="term" value="F:protein-transporting ATPase activity"/>
    <property type="evidence" value="ECO:0007669"/>
    <property type="project" value="InterPro"/>
</dbReference>
<dbReference type="NCBIfam" id="TIGR00916">
    <property type="entry name" value="2A0604s01"/>
    <property type="match status" value="1"/>
</dbReference>
<evidence type="ECO:0000256" key="7">
    <source>
        <dbReference type="ARBA" id="ARBA00023010"/>
    </source>
</evidence>
<comment type="subunit">
    <text evidence="12">Forms a complex with SecD. Part of the essential Sec protein translocation apparatus which comprises SecA, SecYEG and auxiliary proteins SecDF. Other proteins may also be involved.</text>
</comment>
<dbReference type="GO" id="GO:0006605">
    <property type="term" value="P:protein targeting"/>
    <property type="evidence" value="ECO:0007669"/>
    <property type="project" value="UniProtKB-UniRule"/>
</dbReference>
<dbReference type="FunFam" id="1.20.1640.10:FF:000024">
    <property type="entry name" value="Multifunctional fusion protein"/>
    <property type="match status" value="1"/>
</dbReference>
<evidence type="ECO:0000256" key="10">
    <source>
        <dbReference type="ARBA" id="ARBA00060856"/>
    </source>
</evidence>
<accession>A0AA46AGH6</accession>
<feature type="transmembrane region" description="Helical" evidence="12">
    <location>
        <begin position="181"/>
        <end position="202"/>
    </location>
</feature>
<dbReference type="InterPro" id="IPR005665">
    <property type="entry name" value="SecF_bac"/>
</dbReference>
<gene>
    <name evidence="12" type="primary">secF</name>
    <name evidence="14" type="ORF">SAMN06265361_10664</name>
</gene>
<dbReference type="Pfam" id="PF07549">
    <property type="entry name" value="Sec_GG"/>
    <property type="match status" value="1"/>
</dbReference>
<dbReference type="Proteomes" id="UP001157946">
    <property type="component" value="Unassembled WGS sequence"/>
</dbReference>
<dbReference type="InterPro" id="IPR022813">
    <property type="entry name" value="SecD/SecF_arch_bac"/>
</dbReference>
<comment type="similarity">
    <text evidence="12">Belongs to the SecD/SecF family. SecF subfamily.</text>
</comment>
<dbReference type="AlphaFoldDB" id="A0AA46AGH6"/>
<dbReference type="Pfam" id="PF02355">
    <property type="entry name" value="SecD_SecF_C"/>
    <property type="match status" value="1"/>
</dbReference>
<comment type="function">
    <text evidence="9 12">Part of the Sec protein translocase complex. Interacts with the SecYEG preprotein conducting channel. SecDF uses the proton motive force (PMF) to complete protein translocation after the ATP-dependent function of SecA.</text>
</comment>
<keyword evidence="4 12" id="KW-0812">Transmembrane</keyword>
<dbReference type="PANTHER" id="PTHR30081">
    <property type="entry name" value="PROTEIN-EXPORT MEMBRANE PROTEIN SEC"/>
    <property type="match status" value="1"/>
</dbReference>
<dbReference type="PANTHER" id="PTHR30081:SF8">
    <property type="entry name" value="PROTEIN TRANSLOCASE SUBUNIT SECF"/>
    <property type="match status" value="1"/>
</dbReference>
<feature type="transmembrane region" description="Helical" evidence="12">
    <location>
        <begin position="130"/>
        <end position="147"/>
    </location>
</feature>
<keyword evidence="2 12" id="KW-0813">Transport</keyword>
<evidence type="ECO:0000256" key="8">
    <source>
        <dbReference type="ARBA" id="ARBA00023136"/>
    </source>
</evidence>
<evidence type="ECO:0000259" key="13">
    <source>
        <dbReference type="Pfam" id="PF02355"/>
    </source>
</evidence>
<dbReference type="SUPFAM" id="SSF82866">
    <property type="entry name" value="Multidrug efflux transporter AcrB transmembrane domain"/>
    <property type="match status" value="1"/>
</dbReference>
<comment type="similarity">
    <text evidence="10">In the C-terminal section; belongs to the SecD/SecF family. SecF subfamily.</text>
</comment>
<feature type="transmembrane region" description="Helical" evidence="12">
    <location>
        <begin position="12"/>
        <end position="31"/>
    </location>
</feature>
<evidence type="ECO:0000256" key="11">
    <source>
        <dbReference type="ARBA" id="ARBA00061053"/>
    </source>
</evidence>
<evidence type="ECO:0000256" key="1">
    <source>
        <dbReference type="ARBA" id="ARBA00004651"/>
    </source>
</evidence>
<protein>
    <recommendedName>
        <fullName evidence="12">Protein-export membrane protein SecF</fullName>
    </recommendedName>
</protein>
<evidence type="ECO:0000256" key="9">
    <source>
        <dbReference type="ARBA" id="ARBA00059018"/>
    </source>
</evidence>
<proteinExistence type="inferred from homology"/>